<dbReference type="Gene3D" id="1.10.1670.10">
    <property type="entry name" value="Helix-hairpin-Helix base-excision DNA repair enzymes (C-terminal)"/>
    <property type="match status" value="1"/>
</dbReference>
<comment type="catalytic activity">
    <reaction evidence="11">
        <text>2'-deoxyribonucleotide-(2'-deoxyribose 5'-phosphate)-2'-deoxyribonucleotide-DNA = a 3'-end 2'-deoxyribonucleotide-(2,3-dehydro-2,3-deoxyribose 5'-phosphate)-DNA + a 5'-end 5'-phospho-2'-deoxyribonucleoside-DNA + H(+)</text>
        <dbReference type="Rhea" id="RHEA:66592"/>
        <dbReference type="Rhea" id="RHEA-COMP:13180"/>
        <dbReference type="Rhea" id="RHEA-COMP:16897"/>
        <dbReference type="Rhea" id="RHEA-COMP:17067"/>
        <dbReference type="ChEBI" id="CHEBI:15378"/>
        <dbReference type="ChEBI" id="CHEBI:136412"/>
        <dbReference type="ChEBI" id="CHEBI:157695"/>
        <dbReference type="ChEBI" id="CHEBI:167181"/>
        <dbReference type="EC" id="4.2.99.18"/>
    </reaction>
</comment>
<evidence type="ECO:0000256" key="9">
    <source>
        <dbReference type="ARBA" id="ARBA00023268"/>
    </source>
</evidence>
<keyword evidence="9" id="KW-0511">Multifunctional enzyme</keyword>
<evidence type="ECO:0000256" key="4">
    <source>
        <dbReference type="ARBA" id="ARBA00022763"/>
    </source>
</evidence>
<evidence type="ECO:0000256" key="6">
    <source>
        <dbReference type="ARBA" id="ARBA00023204"/>
    </source>
</evidence>
<evidence type="ECO:0000256" key="8">
    <source>
        <dbReference type="ARBA" id="ARBA00023242"/>
    </source>
</evidence>
<dbReference type="EMBL" id="MU858117">
    <property type="protein sequence ID" value="KAK4212974.1"/>
    <property type="molecule type" value="Genomic_DNA"/>
</dbReference>
<keyword evidence="15" id="KW-1185">Reference proteome</keyword>
<dbReference type="Pfam" id="PF00730">
    <property type="entry name" value="HhH-GPD"/>
    <property type="match status" value="1"/>
</dbReference>
<dbReference type="Pfam" id="PF07934">
    <property type="entry name" value="OGG_N"/>
    <property type="match status" value="1"/>
</dbReference>
<evidence type="ECO:0000256" key="2">
    <source>
        <dbReference type="ARBA" id="ARBA00010679"/>
    </source>
</evidence>
<dbReference type="InterPro" id="IPR003265">
    <property type="entry name" value="HhH-GPD_domain"/>
</dbReference>
<dbReference type="FunFam" id="1.10.1670.10:FF:000005">
    <property type="entry name" value="N-glycosylase/DNA lyase OGG1"/>
    <property type="match status" value="1"/>
</dbReference>
<keyword evidence="8" id="KW-0539">Nucleus</keyword>
<evidence type="ECO:0000313" key="14">
    <source>
        <dbReference type="EMBL" id="KAK4212974.1"/>
    </source>
</evidence>
<evidence type="ECO:0000256" key="7">
    <source>
        <dbReference type="ARBA" id="ARBA00023239"/>
    </source>
</evidence>
<dbReference type="GO" id="GO:0006285">
    <property type="term" value="P:base-excision repair, AP site formation"/>
    <property type="evidence" value="ECO:0007669"/>
    <property type="project" value="TreeGrafter"/>
</dbReference>
<evidence type="ECO:0000259" key="13">
    <source>
        <dbReference type="SMART" id="SM00478"/>
    </source>
</evidence>
<dbReference type="GO" id="GO:0005634">
    <property type="term" value="C:nucleus"/>
    <property type="evidence" value="ECO:0007669"/>
    <property type="project" value="UniProtKB-SubCell"/>
</dbReference>
<evidence type="ECO:0000256" key="3">
    <source>
        <dbReference type="ARBA" id="ARBA00012720"/>
    </source>
</evidence>
<dbReference type="Proteomes" id="UP001301769">
    <property type="component" value="Unassembled WGS sequence"/>
</dbReference>
<keyword evidence="7 14" id="KW-0456">Lyase</keyword>
<reference evidence="14" key="1">
    <citation type="journal article" date="2023" name="Mol. Phylogenet. Evol.">
        <title>Genome-scale phylogeny and comparative genomics of the fungal order Sordariales.</title>
        <authorList>
            <person name="Hensen N."/>
            <person name="Bonometti L."/>
            <person name="Westerberg I."/>
            <person name="Brannstrom I.O."/>
            <person name="Guillou S."/>
            <person name="Cros-Aarteil S."/>
            <person name="Calhoun S."/>
            <person name="Haridas S."/>
            <person name="Kuo A."/>
            <person name="Mondo S."/>
            <person name="Pangilinan J."/>
            <person name="Riley R."/>
            <person name="LaButti K."/>
            <person name="Andreopoulos B."/>
            <person name="Lipzen A."/>
            <person name="Chen C."/>
            <person name="Yan M."/>
            <person name="Daum C."/>
            <person name="Ng V."/>
            <person name="Clum A."/>
            <person name="Steindorff A."/>
            <person name="Ohm R.A."/>
            <person name="Martin F."/>
            <person name="Silar P."/>
            <person name="Natvig D.O."/>
            <person name="Lalanne C."/>
            <person name="Gautier V."/>
            <person name="Ament-Velasquez S.L."/>
            <person name="Kruys A."/>
            <person name="Hutchinson M.I."/>
            <person name="Powell A.J."/>
            <person name="Barry K."/>
            <person name="Miller A.N."/>
            <person name="Grigoriev I.V."/>
            <person name="Debuchy R."/>
            <person name="Gladieux P."/>
            <person name="Hiltunen Thoren M."/>
            <person name="Johannesson H."/>
        </authorList>
    </citation>
    <scope>NUCLEOTIDE SEQUENCE</scope>
    <source>
        <strain evidence="14">PSN293</strain>
    </source>
</reference>
<dbReference type="InterPro" id="IPR023170">
    <property type="entry name" value="HhH_base_excis_C"/>
</dbReference>
<dbReference type="EC" id="4.2.99.18" evidence="3"/>
<evidence type="ECO:0000256" key="5">
    <source>
        <dbReference type="ARBA" id="ARBA00022801"/>
    </source>
</evidence>
<dbReference type="GO" id="GO:0140078">
    <property type="term" value="F:class I DNA-(apurinic or apyrimidinic site) endonuclease activity"/>
    <property type="evidence" value="ECO:0007669"/>
    <property type="project" value="UniProtKB-EC"/>
</dbReference>
<dbReference type="Gene3D" id="1.10.340.30">
    <property type="entry name" value="Hypothetical protein, domain 2"/>
    <property type="match status" value="1"/>
</dbReference>
<dbReference type="SUPFAM" id="SSF55945">
    <property type="entry name" value="TATA-box binding protein-like"/>
    <property type="match status" value="1"/>
</dbReference>
<proteinExistence type="inferred from homology"/>
<feature type="domain" description="HhH-GPD" evidence="13">
    <location>
        <begin position="149"/>
        <end position="344"/>
    </location>
</feature>
<name>A0AAN6Y5E6_9PEZI</name>
<dbReference type="InterPro" id="IPR011257">
    <property type="entry name" value="DNA_glycosylase"/>
</dbReference>
<evidence type="ECO:0000313" key="15">
    <source>
        <dbReference type="Proteomes" id="UP001301769"/>
    </source>
</evidence>
<dbReference type="SUPFAM" id="SSF48150">
    <property type="entry name" value="DNA-glycosylase"/>
    <property type="match status" value="1"/>
</dbReference>
<sequence length="433" mass="48234">MAAHRVAGWRKLPLSLTELSIDTTLKCGQSFRWQHINDEWHCVLQGRIISLKQDPSYLHFKATWPEASSRALLTPPVSIKSESPLPPGTEDEDGTALLLHSYFALSHSLAALYEQWTASDANFARRAPAFTGIRILNQDAWETLISFICSSNNNISRISQMVHKLCIHYGPYIGTLHGHKFHDFPRPDALTGTGVETHLRELGFGYRAKYIAETARIVAKEKPSNWLDVLRNPGCPAYDAPVRQRDGQRPSSENDTKPRTYKAAHEALLELSGVGPKVADCVCLMGLGWGESVPIDTHVWQIAQRDYKFGKGGAASKTLSKTMYDAVGDYFREIWGPHAGWAQSVLFTANLKSFAAQASSVKKEATLETKIVVKKEEGEEGQVLAEVESISQAKKRKTVIKKDAEKPEDVKIEITEIKESGLRRSKRRKVVGS</sequence>
<protein>
    <recommendedName>
        <fullName evidence="3">DNA-(apurinic or apyrimidinic site) lyase</fullName>
        <ecNumber evidence="3">4.2.99.18</ecNumber>
    </recommendedName>
</protein>
<dbReference type="InterPro" id="IPR052054">
    <property type="entry name" value="Oxidative_DNA_repair_enzyme"/>
</dbReference>
<organism evidence="14 15">
    <name type="scientific">Rhypophila decipiens</name>
    <dbReference type="NCBI Taxonomy" id="261697"/>
    <lineage>
        <taxon>Eukaryota</taxon>
        <taxon>Fungi</taxon>
        <taxon>Dikarya</taxon>
        <taxon>Ascomycota</taxon>
        <taxon>Pezizomycotina</taxon>
        <taxon>Sordariomycetes</taxon>
        <taxon>Sordariomycetidae</taxon>
        <taxon>Sordariales</taxon>
        <taxon>Naviculisporaceae</taxon>
        <taxon>Rhypophila</taxon>
    </lineage>
</organism>
<accession>A0AAN6Y5E6</accession>
<feature type="region of interest" description="Disordered" evidence="12">
    <location>
        <begin position="237"/>
        <end position="259"/>
    </location>
</feature>
<evidence type="ECO:0000256" key="12">
    <source>
        <dbReference type="SAM" id="MobiDB-lite"/>
    </source>
</evidence>
<dbReference type="PANTHER" id="PTHR10242">
    <property type="entry name" value="8-OXOGUANINE DNA GLYCOSYLASE"/>
    <property type="match status" value="1"/>
</dbReference>
<dbReference type="InterPro" id="IPR012904">
    <property type="entry name" value="OGG_N"/>
</dbReference>
<dbReference type="SMART" id="SM00478">
    <property type="entry name" value="ENDO3c"/>
    <property type="match status" value="1"/>
</dbReference>
<dbReference type="AlphaFoldDB" id="A0AAN6Y5E6"/>
<comment type="caution">
    <text evidence="14">The sequence shown here is derived from an EMBL/GenBank/DDBJ whole genome shotgun (WGS) entry which is preliminary data.</text>
</comment>
<keyword evidence="4" id="KW-0227">DNA damage</keyword>
<dbReference type="GO" id="GO:0034039">
    <property type="term" value="F:8-oxo-7,8-dihydroguanine DNA N-glycosylase activity"/>
    <property type="evidence" value="ECO:0007669"/>
    <property type="project" value="TreeGrafter"/>
</dbReference>
<keyword evidence="5" id="KW-0378">Hydrolase</keyword>
<comment type="subcellular location">
    <subcellularLocation>
        <location evidence="1">Nucleus</location>
    </subcellularLocation>
</comment>
<evidence type="ECO:0000256" key="11">
    <source>
        <dbReference type="ARBA" id="ARBA00044632"/>
    </source>
</evidence>
<dbReference type="GO" id="GO:0003684">
    <property type="term" value="F:damaged DNA binding"/>
    <property type="evidence" value="ECO:0007669"/>
    <property type="project" value="InterPro"/>
</dbReference>
<dbReference type="CDD" id="cd00056">
    <property type="entry name" value="ENDO3c"/>
    <property type="match status" value="1"/>
</dbReference>
<reference evidence="14" key="2">
    <citation type="submission" date="2023-05" db="EMBL/GenBank/DDBJ databases">
        <authorList>
            <consortium name="Lawrence Berkeley National Laboratory"/>
            <person name="Steindorff A."/>
            <person name="Hensen N."/>
            <person name="Bonometti L."/>
            <person name="Westerberg I."/>
            <person name="Brannstrom I.O."/>
            <person name="Guillou S."/>
            <person name="Cros-Aarteil S."/>
            <person name="Calhoun S."/>
            <person name="Haridas S."/>
            <person name="Kuo A."/>
            <person name="Mondo S."/>
            <person name="Pangilinan J."/>
            <person name="Riley R."/>
            <person name="Labutti K."/>
            <person name="Andreopoulos B."/>
            <person name="Lipzen A."/>
            <person name="Chen C."/>
            <person name="Yanf M."/>
            <person name="Daum C."/>
            <person name="Ng V."/>
            <person name="Clum A."/>
            <person name="Ohm R."/>
            <person name="Martin F."/>
            <person name="Silar P."/>
            <person name="Natvig D."/>
            <person name="Lalanne C."/>
            <person name="Gautier V."/>
            <person name="Ament-Velasquez S.L."/>
            <person name="Kruys A."/>
            <person name="Hutchinson M.I."/>
            <person name="Powell A.J."/>
            <person name="Barry K."/>
            <person name="Miller A.N."/>
            <person name="Grigoriev I.V."/>
            <person name="Debuchy R."/>
            <person name="Gladieux P."/>
            <person name="Thoren M.H."/>
            <person name="Johannesson H."/>
        </authorList>
    </citation>
    <scope>NUCLEOTIDE SEQUENCE</scope>
    <source>
        <strain evidence="14">PSN293</strain>
    </source>
</reference>
<evidence type="ECO:0000256" key="1">
    <source>
        <dbReference type="ARBA" id="ARBA00004123"/>
    </source>
</evidence>
<feature type="compositionally biased region" description="Basic and acidic residues" evidence="12">
    <location>
        <begin position="242"/>
        <end position="259"/>
    </location>
</feature>
<keyword evidence="10" id="KW-0326">Glycosidase</keyword>
<gene>
    <name evidence="14" type="ORF">QBC37DRAFT_344982</name>
</gene>
<dbReference type="PANTHER" id="PTHR10242:SF2">
    <property type="entry name" value="N-GLYCOSYLASE_DNA LYASE"/>
    <property type="match status" value="1"/>
</dbReference>
<dbReference type="GO" id="GO:0006289">
    <property type="term" value="P:nucleotide-excision repair"/>
    <property type="evidence" value="ECO:0007669"/>
    <property type="project" value="InterPro"/>
</dbReference>
<evidence type="ECO:0000256" key="10">
    <source>
        <dbReference type="ARBA" id="ARBA00023295"/>
    </source>
</evidence>
<keyword evidence="6" id="KW-0234">DNA repair</keyword>
<dbReference type="Gene3D" id="3.30.310.40">
    <property type="match status" value="1"/>
</dbReference>
<comment type="similarity">
    <text evidence="2">Belongs to the type-1 OGG1 family.</text>
</comment>